<sequence length="116" mass="13195">MRQLVTVVISLLIADGLPDVPAALRFKRLPSRDAPHREDAGKKKEEMPGVTSQMERKQNGEYRVKAWGLLPASRVELDEQSQHRLLYSESEQPNPHSTNEERKKEMGYDADGRVKA</sequence>
<evidence type="ECO:0000313" key="3">
    <source>
        <dbReference type="EMBL" id="KAK7822993.1"/>
    </source>
</evidence>
<organism evidence="3 4">
    <name type="scientific">Myodes glareolus</name>
    <name type="common">Bank vole</name>
    <name type="synonym">Clethrionomys glareolus</name>
    <dbReference type="NCBI Taxonomy" id="447135"/>
    <lineage>
        <taxon>Eukaryota</taxon>
        <taxon>Metazoa</taxon>
        <taxon>Chordata</taxon>
        <taxon>Craniata</taxon>
        <taxon>Vertebrata</taxon>
        <taxon>Euteleostomi</taxon>
        <taxon>Mammalia</taxon>
        <taxon>Eutheria</taxon>
        <taxon>Euarchontoglires</taxon>
        <taxon>Glires</taxon>
        <taxon>Rodentia</taxon>
        <taxon>Myomorpha</taxon>
        <taxon>Muroidea</taxon>
        <taxon>Cricetidae</taxon>
        <taxon>Arvicolinae</taxon>
        <taxon>Myodes</taxon>
    </lineage>
</organism>
<accession>A0AAW0J857</accession>
<dbReference type="AlphaFoldDB" id="A0AAW0J857"/>
<comment type="caution">
    <text evidence="3">The sequence shown here is derived from an EMBL/GenBank/DDBJ whole genome shotgun (WGS) entry which is preliminary data.</text>
</comment>
<feature type="signal peptide" evidence="2">
    <location>
        <begin position="1"/>
        <end position="16"/>
    </location>
</feature>
<reference evidence="3 4" key="1">
    <citation type="journal article" date="2023" name="bioRxiv">
        <title>Conserved and derived expression patterns and positive selection on dental genes reveal complex evolutionary context of ever-growing rodent molars.</title>
        <authorList>
            <person name="Calamari Z.T."/>
            <person name="Song A."/>
            <person name="Cohen E."/>
            <person name="Akter M."/>
            <person name="Roy R.D."/>
            <person name="Hallikas O."/>
            <person name="Christensen M.M."/>
            <person name="Li P."/>
            <person name="Marangoni P."/>
            <person name="Jernvall J."/>
            <person name="Klein O.D."/>
        </authorList>
    </citation>
    <scope>NUCLEOTIDE SEQUENCE [LARGE SCALE GENOMIC DNA]</scope>
    <source>
        <strain evidence="3">V071</strain>
    </source>
</reference>
<feature type="region of interest" description="Disordered" evidence="1">
    <location>
        <begin position="31"/>
        <end position="58"/>
    </location>
</feature>
<keyword evidence="2" id="KW-0732">Signal</keyword>
<feature type="region of interest" description="Disordered" evidence="1">
    <location>
        <begin position="81"/>
        <end position="116"/>
    </location>
</feature>
<feature type="chain" id="PRO_5044013038" evidence="2">
    <location>
        <begin position="17"/>
        <end position="116"/>
    </location>
</feature>
<dbReference type="Proteomes" id="UP001488838">
    <property type="component" value="Unassembled WGS sequence"/>
</dbReference>
<proteinExistence type="predicted"/>
<name>A0AAW0J857_MYOGA</name>
<feature type="compositionally biased region" description="Basic and acidic residues" evidence="1">
    <location>
        <begin position="31"/>
        <end position="47"/>
    </location>
</feature>
<dbReference type="EMBL" id="JBBHLL010000055">
    <property type="protein sequence ID" value="KAK7822993.1"/>
    <property type="molecule type" value="Genomic_DNA"/>
</dbReference>
<keyword evidence="4" id="KW-1185">Reference proteome</keyword>
<gene>
    <name evidence="3" type="ORF">U0070_025810</name>
</gene>
<evidence type="ECO:0000313" key="4">
    <source>
        <dbReference type="Proteomes" id="UP001488838"/>
    </source>
</evidence>
<protein>
    <submittedName>
        <fullName evidence="3">Uncharacterized protein</fullName>
    </submittedName>
</protein>
<evidence type="ECO:0000256" key="1">
    <source>
        <dbReference type="SAM" id="MobiDB-lite"/>
    </source>
</evidence>
<evidence type="ECO:0000256" key="2">
    <source>
        <dbReference type="SAM" id="SignalP"/>
    </source>
</evidence>
<feature type="compositionally biased region" description="Basic and acidic residues" evidence="1">
    <location>
        <begin position="98"/>
        <end position="116"/>
    </location>
</feature>